<dbReference type="PANTHER" id="PTHR38436">
    <property type="entry name" value="POLYKETIDE CYCLASE SNOAL-LIKE DOMAIN"/>
    <property type="match status" value="1"/>
</dbReference>
<proteinExistence type="predicted"/>
<name>A0A4Y6UKJ6_9PROT</name>
<dbReference type="Proteomes" id="UP000316313">
    <property type="component" value="Chromosome"/>
</dbReference>
<gene>
    <name evidence="1" type="ORF">E3D00_10060</name>
</gene>
<sequence>MAQNTHYQSQSLKQNSQTSLAEKNKKLVLCFYNQFFNQHDINKASQVVAENYKQHNPEVPDGKKPFITFFKDYFKSHPNSHAQIVHSAADGDLVFLHVHSKENEGDLGQAVVDIFRVKNNKIVEHWDVIQSVPKQSLNQNTMF</sequence>
<accession>A0A4Y6UKJ6</accession>
<dbReference type="InterPro" id="IPR032710">
    <property type="entry name" value="NTF2-like_dom_sf"/>
</dbReference>
<dbReference type="OrthoDB" id="8849037at2"/>
<organism evidence="1 2">
    <name type="scientific">Swingsia samuiensis</name>
    <dbReference type="NCBI Taxonomy" id="1293412"/>
    <lineage>
        <taxon>Bacteria</taxon>
        <taxon>Pseudomonadati</taxon>
        <taxon>Pseudomonadota</taxon>
        <taxon>Alphaproteobacteria</taxon>
        <taxon>Acetobacterales</taxon>
        <taxon>Acetobacteraceae</taxon>
        <taxon>Swingsia</taxon>
    </lineage>
</organism>
<dbReference type="PANTHER" id="PTHR38436:SF1">
    <property type="entry name" value="ESTER CYCLASE"/>
    <property type="match status" value="1"/>
</dbReference>
<evidence type="ECO:0000313" key="1">
    <source>
        <dbReference type="EMBL" id="QDH18082.1"/>
    </source>
</evidence>
<dbReference type="GO" id="GO:0030638">
    <property type="term" value="P:polyketide metabolic process"/>
    <property type="evidence" value="ECO:0007669"/>
    <property type="project" value="InterPro"/>
</dbReference>
<evidence type="ECO:0000313" key="2">
    <source>
        <dbReference type="Proteomes" id="UP000316313"/>
    </source>
</evidence>
<dbReference type="Pfam" id="PF07366">
    <property type="entry name" value="SnoaL"/>
    <property type="match status" value="1"/>
</dbReference>
<dbReference type="SUPFAM" id="SSF54427">
    <property type="entry name" value="NTF2-like"/>
    <property type="match status" value="1"/>
</dbReference>
<evidence type="ECO:0008006" key="3">
    <source>
        <dbReference type="Google" id="ProtNLM"/>
    </source>
</evidence>
<dbReference type="KEGG" id="ssam:E3D00_10060"/>
<reference evidence="1 2" key="1">
    <citation type="submission" date="2019-03" db="EMBL/GenBank/DDBJ databases">
        <title>The complete genome sequence of Swingsia samuiensis NBRC107927(T).</title>
        <authorList>
            <person name="Chua K.-O."/>
            <person name="Chan K.-G."/>
            <person name="See-Too W.-S."/>
        </authorList>
    </citation>
    <scope>NUCLEOTIDE SEQUENCE [LARGE SCALE GENOMIC DNA]</scope>
    <source>
        <strain evidence="1 2">AH83</strain>
    </source>
</reference>
<dbReference type="InterPro" id="IPR009959">
    <property type="entry name" value="Cyclase_SnoaL-like"/>
</dbReference>
<keyword evidence="2" id="KW-1185">Reference proteome</keyword>
<dbReference type="EMBL" id="CP038141">
    <property type="protein sequence ID" value="QDH18082.1"/>
    <property type="molecule type" value="Genomic_DNA"/>
</dbReference>
<dbReference type="Gene3D" id="3.10.450.50">
    <property type="match status" value="1"/>
</dbReference>
<dbReference type="AlphaFoldDB" id="A0A4Y6UKJ6"/>
<protein>
    <recommendedName>
        <fullName evidence="3">SnoaL-like domain-containing protein</fullName>
    </recommendedName>
</protein>